<dbReference type="Ensembl" id="ENSMALT00000006734.1">
    <property type="protein sequence ID" value="ENSMALP00000006595.1"/>
    <property type="gene ID" value="ENSMALG00000004720.1"/>
</dbReference>
<evidence type="ECO:0000313" key="3">
    <source>
        <dbReference type="Ensembl" id="ENSMALP00000006595.1"/>
    </source>
</evidence>
<accession>A0A3Q3Q829</accession>
<dbReference type="PROSITE" id="PS50835">
    <property type="entry name" value="IG_LIKE"/>
    <property type="match status" value="2"/>
</dbReference>
<evidence type="ECO:0000259" key="2">
    <source>
        <dbReference type="PROSITE" id="PS50835"/>
    </source>
</evidence>
<feature type="domain" description="Ig-like" evidence="2">
    <location>
        <begin position="16"/>
        <end position="112"/>
    </location>
</feature>
<dbReference type="InterPro" id="IPR007110">
    <property type="entry name" value="Ig-like_dom"/>
</dbReference>
<dbReference type="InterPro" id="IPR036179">
    <property type="entry name" value="Ig-like_dom_sf"/>
</dbReference>
<dbReference type="Proteomes" id="UP000261600">
    <property type="component" value="Unplaced"/>
</dbReference>
<dbReference type="Gene3D" id="2.60.40.10">
    <property type="entry name" value="Immunoglobulins"/>
    <property type="match status" value="2"/>
</dbReference>
<evidence type="ECO:0000313" key="4">
    <source>
        <dbReference type="Proteomes" id="UP000261600"/>
    </source>
</evidence>
<dbReference type="SUPFAM" id="SSF48726">
    <property type="entry name" value="Immunoglobulin"/>
    <property type="match status" value="2"/>
</dbReference>
<dbReference type="Pfam" id="PF07686">
    <property type="entry name" value="V-set"/>
    <property type="match status" value="1"/>
</dbReference>
<reference evidence="3" key="2">
    <citation type="submission" date="2025-09" db="UniProtKB">
        <authorList>
            <consortium name="Ensembl"/>
        </authorList>
    </citation>
    <scope>IDENTIFICATION</scope>
</reference>
<proteinExistence type="predicted"/>
<dbReference type="SMART" id="SM00409">
    <property type="entry name" value="IG"/>
    <property type="match status" value="2"/>
</dbReference>
<sequence>CNRVTYTVRTICAFRGSSVDISCTYNSFGSVTSKFWFSPERSHRWQRSSQPEDLSRDSQYAGRVQVLETKTGRSTLRITDLRESDSAQYRFTFNLSNFEFGNSLPGTTLTVTGQFDPGDGFSCALKGHEDHASPSVYPPKPPSVSVSPSAEVEEGSSVTLTCSSDANPAANYTWYKEKEESPKASGQNFTITDFRPEHSGNYSCEVQNRRGRHSPTVHLTVAGVTGQLPFSYTHCSRGS</sequence>
<dbReference type="InterPro" id="IPR003599">
    <property type="entry name" value="Ig_sub"/>
</dbReference>
<dbReference type="InterPro" id="IPR013783">
    <property type="entry name" value="Ig-like_fold"/>
</dbReference>
<evidence type="ECO:0000256" key="1">
    <source>
        <dbReference type="SAM" id="MobiDB-lite"/>
    </source>
</evidence>
<organism evidence="3 4">
    <name type="scientific">Monopterus albus</name>
    <name type="common">Swamp eel</name>
    <dbReference type="NCBI Taxonomy" id="43700"/>
    <lineage>
        <taxon>Eukaryota</taxon>
        <taxon>Metazoa</taxon>
        <taxon>Chordata</taxon>
        <taxon>Craniata</taxon>
        <taxon>Vertebrata</taxon>
        <taxon>Euteleostomi</taxon>
        <taxon>Actinopterygii</taxon>
        <taxon>Neopterygii</taxon>
        <taxon>Teleostei</taxon>
        <taxon>Neoteleostei</taxon>
        <taxon>Acanthomorphata</taxon>
        <taxon>Anabantaria</taxon>
        <taxon>Synbranchiformes</taxon>
        <taxon>Synbranchidae</taxon>
        <taxon>Monopterus</taxon>
    </lineage>
</organism>
<dbReference type="Pfam" id="PF13895">
    <property type="entry name" value="Ig_2"/>
    <property type="match status" value="1"/>
</dbReference>
<feature type="region of interest" description="Disordered" evidence="1">
    <location>
        <begin position="126"/>
        <end position="147"/>
    </location>
</feature>
<keyword evidence="4" id="KW-1185">Reference proteome</keyword>
<dbReference type="STRING" id="43700.ENSMALP00000006595"/>
<dbReference type="SMART" id="SM00408">
    <property type="entry name" value="IGc2"/>
    <property type="match status" value="1"/>
</dbReference>
<dbReference type="PANTHER" id="PTHR46013">
    <property type="entry name" value="VASCULAR CELL ADHESION MOLECULE 1"/>
    <property type="match status" value="1"/>
</dbReference>
<protein>
    <recommendedName>
        <fullName evidence="2">Ig-like domain-containing protein</fullName>
    </recommendedName>
</protein>
<dbReference type="InterPro" id="IPR003598">
    <property type="entry name" value="Ig_sub2"/>
</dbReference>
<name>A0A3Q3Q829_MONAL</name>
<dbReference type="AlphaFoldDB" id="A0A3Q3Q829"/>
<feature type="domain" description="Ig-like" evidence="2">
    <location>
        <begin position="142"/>
        <end position="220"/>
    </location>
</feature>
<dbReference type="InterPro" id="IPR013106">
    <property type="entry name" value="Ig_V-set"/>
</dbReference>
<reference evidence="3" key="1">
    <citation type="submission" date="2025-08" db="UniProtKB">
        <authorList>
            <consortium name="Ensembl"/>
        </authorList>
    </citation>
    <scope>IDENTIFICATION</scope>
</reference>
<dbReference type="PANTHER" id="PTHR46013:SF4">
    <property type="entry name" value="B-CELL RECEPTOR CD22-RELATED"/>
    <property type="match status" value="1"/>
</dbReference>
<dbReference type="CDD" id="cd00099">
    <property type="entry name" value="IgV"/>
    <property type="match status" value="1"/>
</dbReference>